<gene>
    <name evidence="2" type="ORF">X975_12306</name>
</gene>
<reference evidence="2 3" key="1">
    <citation type="submission" date="2013-11" db="EMBL/GenBank/DDBJ databases">
        <title>Genome sequencing of Stegodyphus mimosarum.</title>
        <authorList>
            <person name="Bechsgaard J."/>
        </authorList>
    </citation>
    <scope>NUCLEOTIDE SEQUENCE [LARGE SCALE GENOMIC DNA]</scope>
</reference>
<dbReference type="OrthoDB" id="6425124at2759"/>
<evidence type="ECO:0000313" key="2">
    <source>
        <dbReference type="EMBL" id="KFM62349.1"/>
    </source>
</evidence>
<dbReference type="AlphaFoldDB" id="A0A087TB60"/>
<dbReference type="InterPro" id="IPR006578">
    <property type="entry name" value="MADF-dom"/>
</dbReference>
<evidence type="ECO:0000313" key="3">
    <source>
        <dbReference type="Proteomes" id="UP000054359"/>
    </source>
</evidence>
<dbReference type="PROSITE" id="PS51029">
    <property type="entry name" value="MADF"/>
    <property type="match status" value="1"/>
</dbReference>
<feature type="domain" description="MADF" evidence="1">
    <location>
        <begin position="14"/>
        <end position="103"/>
    </location>
</feature>
<dbReference type="PANTHER" id="PTHR21505:SF8">
    <property type="entry name" value="DPT-YFP REPRESSOR BY OVEREXPRESSION, ISOFORM D-RELATED"/>
    <property type="match status" value="1"/>
</dbReference>
<accession>A0A087TB60</accession>
<keyword evidence="3" id="KW-1185">Reference proteome</keyword>
<name>A0A087TB60_STEMI</name>
<dbReference type="EMBL" id="KK114398">
    <property type="protein sequence ID" value="KFM62349.1"/>
    <property type="molecule type" value="Genomic_DNA"/>
</dbReference>
<dbReference type="Pfam" id="PF10545">
    <property type="entry name" value="MADF_DNA_bdg"/>
    <property type="match status" value="1"/>
</dbReference>
<organism evidence="2 3">
    <name type="scientific">Stegodyphus mimosarum</name>
    <name type="common">African social velvet spider</name>
    <dbReference type="NCBI Taxonomy" id="407821"/>
    <lineage>
        <taxon>Eukaryota</taxon>
        <taxon>Metazoa</taxon>
        <taxon>Ecdysozoa</taxon>
        <taxon>Arthropoda</taxon>
        <taxon>Chelicerata</taxon>
        <taxon>Arachnida</taxon>
        <taxon>Araneae</taxon>
        <taxon>Araneomorphae</taxon>
        <taxon>Entelegynae</taxon>
        <taxon>Eresoidea</taxon>
        <taxon>Eresidae</taxon>
        <taxon>Stegodyphus</taxon>
    </lineage>
</organism>
<dbReference type="SMART" id="SM00595">
    <property type="entry name" value="MADF"/>
    <property type="match status" value="1"/>
</dbReference>
<dbReference type="PANTHER" id="PTHR21505">
    <property type="entry name" value="MADF DOMAIN-CONTAINING PROTEIN-RELATED"/>
    <property type="match status" value="1"/>
</dbReference>
<evidence type="ECO:0000259" key="1">
    <source>
        <dbReference type="PROSITE" id="PS51029"/>
    </source>
</evidence>
<dbReference type="Proteomes" id="UP000054359">
    <property type="component" value="Unassembled WGS sequence"/>
</dbReference>
<protein>
    <recommendedName>
        <fullName evidence="1">MADF domain-containing protein</fullName>
    </recommendedName>
</protein>
<dbReference type="OMA" id="ERTHAYR"/>
<proteinExistence type="predicted"/>
<sequence>MNMATCWPHYRQLQFISDYKSLSMLWDVNNPDYRNRDERTHAYRMLADKYKITLLDVEKKIKCLRTIFRREHIKVLHKKAVGEKYKPLWFGYEAMLFVSEIDNKLDKGYHSENDPESETQLIKRIKQEPTASTQYEKVVINSVPNETNFEENDELISDDATEHGFTLDDTLKEIEVASLWDFSSSSKKQKKYSFTSSSLSKASVASKKSEETDVRKKDECDIFGEYIACKLRRISSPHAKSIVEHLINNIIFQAEMGRYDDSL</sequence>
<feature type="non-terminal residue" evidence="2">
    <location>
        <position position="263"/>
    </location>
</feature>